<dbReference type="InterPro" id="IPR014729">
    <property type="entry name" value="Rossmann-like_a/b/a_fold"/>
</dbReference>
<sequence>MGKYNRILVAVDGSEEADRAFNEAVELAIKYESVLGIVSVVDVRSFSPSISFEGSIEDQEQQNLKEKVMELAQNAKAKGVKEIRYYIESGNPKTLIAIDIPAEFQADLIVVGATGLNRIEKLLVGSVSTFVTRQARCDTLIVR</sequence>
<organism evidence="3 4">
    <name type="scientific">Listeria grayi</name>
    <name type="common">Listeria murrayi</name>
    <dbReference type="NCBI Taxonomy" id="1641"/>
    <lineage>
        <taxon>Bacteria</taxon>
        <taxon>Bacillati</taxon>
        <taxon>Bacillota</taxon>
        <taxon>Bacilli</taxon>
        <taxon>Bacillales</taxon>
        <taxon>Listeriaceae</taxon>
        <taxon>Listeria</taxon>
    </lineage>
</organism>
<protein>
    <submittedName>
        <fullName evidence="3">Universal stress protein SAV1710</fullName>
    </submittedName>
</protein>
<evidence type="ECO:0000313" key="4">
    <source>
        <dbReference type="Proteomes" id="UP000254879"/>
    </source>
</evidence>
<dbReference type="CDD" id="cd00293">
    <property type="entry name" value="USP-like"/>
    <property type="match status" value="1"/>
</dbReference>
<dbReference type="Gene3D" id="3.40.50.620">
    <property type="entry name" value="HUPs"/>
    <property type="match status" value="1"/>
</dbReference>
<evidence type="ECO:0000313" key="3">
    <source>
        <dbReference type="EMBL" id="STY45344.1"/>
    </source>
</evidence>
<dbReference type="InterPro" id="IPR006016">
    <property type="entry name" value="UspA"/>
</dbReference>
<dbReference type="InterPro" id="IPR006015">
    <property type="entry name" value="Universal_stress_UspA"/>
</dbReference>
<evidence type="ECO:0000256" key="1">
    <source>
        <dbReference type="ARBA" id="ARBA00008791"/>
    </source>
</evidence>
<dbReference type="SUPFAM" id="SSF52402">
    <property type="entry name" value="Adenine nucleotide alpha hydrolases-like"/>
    <property type="match status" value="1"/>
</dbReference>
<feature type="domain" description="UspA" evidence="2">
    <location>
        <begin position="4"/>
        <end position="143"/>
    </location>
</feature>
<dbReference type="PANTHER" id="PTHR46268">
    <property type="entry name" value="STRESS RESPONSE PROTEIN NHAX"/>
    <property type="match status" value="1"/>
</dbReference>
<dbReference type="AlphaFoldDB" id="A0A378MHR4"/>
<dbReference type="Pfam" id="PF00582">
    <property type="entry name" value="Usp"/>
    <property type="match status" value="1"/>
</dbReference>
<dbReference type="PANTHER" id="PTHR46268:SF6">
    <property type="entry name" value="UNIVERSAL STRESS PROTEIN UP12"/>
    <property type="match status" value="1"/>
</dbReference>
<dbReference type="OrthoDB" id="9777884at2"/>
<name>A0A378MHR4_LISGR</name>
<comment type="similarity">
    <text evidence="1">Belongs to the universal stress protein A family.</text>
</comment>
<evidence type="ECO:0000259" key="2">
    <source>
        <dbReference type="Pfam" id="PF00582"/>
    </source>
</evidence>
<reference evidence="3 4" key="1">
    <citation type="submission" date="2018-06" db="EMBL/GenBank/DDBJ databases">
        <authorList>
            <consortium name="Pathogen Informatics"/>
            <person name="Doyle S."/>
        </authorList>
    </citation>
    <scope>NUCLEOTIDE SEQUENCE [LARGE SCALE GENOMIC DNA]</scope>
    <source>
        <strain evidence="4">NCTC 10815</strain>
    </source>
</reference>
<proteinExistence type="inferred from homology"/>
<accession>A0A378MHR4</accession>
<dbReference type="Proteomes" id="UP000254879">
    <property type="component" value="Unassembled WGS sequence"/>
</dbReference>
<dbReference type="PRINTS" id="PR01438">
    <property type="entry name" value="UNVRSLSTRESS"/>
</dbReference>
<gene>
    <name evidence="3" type="ORF">NCTC10815_02719</name>
</gene>
<dbReference type="EMBL" id="UGPG01000001">
    <property type="protein sequence ID" value="STY45344.1"/>
    <property type="molecule type" value="Genomic_DNA"/>
</dbReference>
<dbReference type="RefSeq" id="WP_003757934.1">
    <property type="nucleotide sequence ID" value="NZ_CABKNG010000002.1"/>
</dbReference>